<feature type="compositionally biased region" description="Basic and acidic residues" evidence="9">
    <location>
        <begin position="176"/>
        <end position="187"/>
    </location>
</feature>
<keyword evidence="11" id="KW-0687">Ribonucleoprotein</keyword>
<dbReference type="SUPFAM" id="SSF56112">
    <property type="entry name" value="Protein kinase-like (PK-like)"/>
    <property type="match status" value="1"/>
</dbReference>
<dbReference type="InterPro" id="IPR017441">
    <property type="entry name" value="Protein_kinase_ATP_BS"/>
</dbReference>
<feature type="compositionally biased region" description="Basic and acidic residues" evidence="9">
    <location>
        <begin position="201"/>
        <end position="224"/>
    </location>
</feature>
<protein>
    <recommendedName>
        <fullName evidence="1">non-specific serine/threonine protein kinase</fullName>
        <ecNumber evidence="1">2.7.11.1</ecNumber>
    </recommendedName>
</protein>
<evidence type="ECO:0000256" key="3">
    <source>
        <dbReference type="ARBA" id="ARBA00022679"/>
    </source>
</evidence>
<evidence type="ECO:0000256" key="1">
    <source>
        <dbReference type="ARBA" id="ARBA00012513"/>
    </source>
</evidence>
<dbReference type="PROSITE" id="PS00108">
    <property type="entry name" value="PROTEIN_KINASE_ST"/>
    <property type="match status" value="1"/>
</dbReference>
<evidence type="ECO:0000259" key="10">
    <source>
        <dbReference type="PROSITE" id="PS50011"/>
    </source>
</evidence>
<dbReference type="InterPro" id="IPR011009">
    <property type="entry name" value="Kinase-like_dom_sf"/>
</dbReference>
<dbReference type="Gene3D" id="1.10.510.10">
    <property type="entry name" value="Transferase(Phosphotransferase) domain 1"/>
    <property type="match status" value="1"/>
</dbReference>
<dbReference type="GO" id="GO:1990904">
    <property type="term" value="C:ribonucleoprotein complex"/>
    <property type="evidence" value="ECO:0007669"/>
    <property type="project" value="UniProtKB-KW"/>
</dbReference>
<dbReference type="InterPro" id="IPR044092">
    <property type="entry name" value="STKc_PRP4"/>
</dbReference>
<feature type="compositionally biased region" description="Basic and acidic residues" evidence="9">
    <location>
        <begin position="8"/>
        <end position="50"/>
    </location>
</feature>
<keyword evidence="3" id="KW-0808">Transferase</keyword>
<dbReference type="EMBL" id="JAJSPL020000002">
    <property type="protein sequence ID" value="KAK7748777.1"/>
    <property type="molecule type" value="Genomic_DNA"/>
</dbReference>
<feature type="region of interest" description="Disordered" evidence="9">
    <location>
        <begin position="317"/>
        <end position="341"/>
    </location>
</feature>
<dbReference type="AlphaFoldDB" id="A0AAN9UJP5"/>
<feature type="region of interest" description="Disordered" evidence="9">
    <location>
        <begin position="1"/>
        <end position="233"/>
    </location>
</feature>
<evidence type="ECO:0000256" key="8">
    <source>
        <dbReference type="PROSITE-ProRule" id="PRU10141"/>
    </source>
</evidence>
<comment type="similarity">
    <text evidence="7">Belongs to the protein kinase superfamily. CMGC Ser/Thr protein kinase family.</text>
</comment>
<dbReference type="GO" id="GO:0045292">
    <property type="term" value="P:mRNA cis splicing, via spliceosome"/>
    <property type="evidence" value="ECO:0007669"/>
    <property type="project" value="InterPro"/>
</dbReference>
<dbReference type="InterPro" id="IPR000719">
    <property type="entry name" value="Prot_kinase_dom"/>
</dbReference>
<proteinExistence type="inferred from homology"/>
<dbReference type="PROSITE" id="PS50011">
    <property type="entry name" value="PROTEIN_KINASE_DOM"/>
    <property type="match status" value="1"/>
</dbReference>
<evidence type="ECO:0000256" key="6">
    <source>
        <dbReference type="ARBA" id="ARBA00022840"/>
    </source>
</evidence>
<gene>
    <name evidence="11" type="primary">PRP4</name>
    <name evidence="11" type="ORF">SLS53_000801</name>
</gene>
<dbReference type="CDD" id="cd14135">
    <property type="entry name" value="STKc_PRP4"/>
    <property type="match status" value="1"/>
</dbReference>
<feature type="compositionally biased region" description="Basic and acidic residues" evidence="9">
    <location>
        <begin position="263"/>
        <end position="284"/>
    </location>
</feature>
<dbReference type="PROSITE" id="PS00107">
    <property type="entry name" value="PROTEIN_KINASE_ATP"/>
    <property type="match status" value="1"/>
</dbReference>
<keyword evidence="4 8" id="KW-0547">Nucleotide-binding</keyword>
<dbReference type="PANTHER" id="PTHR24058:SF103">
    <property type="entry name" value="SERINE_THREONINE-PROTEIN KINASE PRP4 HOMOLOG"/>
    <property type="match status" value="1"/>
</dbReference>
<feature type="compositionally biased region" description="Gly residues" evidence="9">
    <location>
        <begin position="163"/>
        <end position="175"/>
    </location>
</feature>
<dbReference type="Proteomes" id="UP001320245">
    <property type="component" value="Unassembled WGS sequence"/>
</dbReference>
<evidence type="ECO:0000256" key="2">
    <source>
        <dbReference type="ARBA" id="ARBA00022527"/>
    </source>
</evidence>
<keyword evidence="5" id="KW-0418">Kinase</keyword>
<dbReference type="GO" id="GO:0004674">
    <property type="term" value="F:protein serine/threonine kinase activity"/>
    <property type="evidence" value="ECO:0007669"/>
    <property type="project" value="UniProtKB-KW"/>
</dbReference>
<keyword evidence="2" id="KW-0723">Serine/threonine-protein kinase</keyword>
<evidence type="ECO:0000256" key="7">
    <source>
        <dbReference type="ARBA" id="ARBA00023596"/>
    </source>
</evidence>
<keyword evidence="6 8" id="KW-0067">ATP-binding</keyword>
<feature type="compositionally biased region" description="Polar residues" evidence="9">
    <location>
        <begin position="189"/>
        <end position="200"/>
    </location>
</feature>
<organism evidence="11 12">
    <name type="scientific">Cytospora paraplurivora</name>
    <dbReference type="NCBI Taxonomy" id="2898453"/>
    <lineage>
        <taxon>Eukaryota</taxon>
        <taxon>Fungi</taxon>
        <taxon>Dikarya</taxon>
        <taxon>Ascomycota</taxon>
        <taxon>Pezizomycotina</taxon>
        <taxon>Sordariomycetes</taxon>
        <taxon>Sordariomycetidae</taxon>
        <taxon>Diaporthales</taxon>
        <taxon>Cytosporaceae</taxon>
        <taxon>Cytospora</taxon>
    </lineage>
</organism>
<feature type="domain" description="Protein kinase" evidence="10">
    <location>
        <begin position="517"/>
        <end position="857"/>
    </location>
</feature>
<dbReference type="InterPro" id="IPR050494">
    <property type="entry name" value="Ser_Thr_dual-spec_kinase"/>
</dbReference>
<evidence type="ECO:0000256" key="9">
    <source>
        <dbReference type="SAM" id="MobiDB-lite"/>
    </source>
</evidence>
<feature type="region of interest" description="Disordered" evidence="9">
    <location>
        <begin position="249"/>
        <end position="291"/>
    </location>
</feature>
<feature type="binding site" evidence="8">
    <location>
        <position position="546"/>
    </location>
    <ligand>
        <name>ATP</name>
        <dbReference type="ChEBI" id="CHEBI:30616"/>
    </ligand>
</feature>
<feature type="compositionally biased region" description="Basic and acidic residues" evidence="9">
    <location>
        <begin position="63"/>
        <end position="146"/>
    </location>
</feature>
<reference evidence="11 12" key="1">
    <citation type="journal article" date="2023" name="PLoS ONE">
        <title>Cytospora paraplurivora sp. nov. isolated from orchards with fruit tree decline syndrome in Ontario, Canada.</title>
        <authorList>
            <person name="Ilyukhin E."/>
            <person name="Nguyen H.D.T."/>
            <person name="Castle A.J."/>
            <person name="Ellouze W."/>
        </authorList>
    </citation>
    <scope>NUCLEOTIDE SEQUENCE [LARGE SCALE GENOMIC DNA]</scope>
    <source>
        <strain evidence="11 12">FDS-564</strain>
    </source>
</reference>
<dbReference type="Gene3D" id="3.30.200.20">
    <property type="entry name" value="Phosphorylase Kinase, domain 1"/>
    <property type="match status" value="1"/>
</dbReference>
<evidence type="ECO:0000313" key="12">
    <source>
        <dbReference type="Proteomes" id="UP001320245"/>
    </source>
</evidence>
<name>A0AAN9UJP5_9PEZI</name>
<dbReference type="PANTHER" id="PTHR24058">
    <property type="entry name" value="DUAL SPECIFICITY PROTEIN KINASE"/>
    <property type="match status" value="1"/>
</dbReference>
<keyword evidence="12" id="KW-1185">Reference proteome</keyword>
<dbReference type="Pfam" id="PF00069">
    <property type="entry name" value="Pkinase"/>
    <property type="match status" value="1"/>
</dbReference>
<evidence type="ECO:0000256" key="5">
    <source>
        <dbReference type="ARBA" id="ARBA00022777"/>
    </source>
</evidence>
<dbReference type="EC" id="2.7.11.1" evidence="1"/>
<comment type="caution">
    <text evidence="11">The sequence shown here is derived from an EMBL/GenBank/DDBJ whole genome shotgun (WGS) entry which is preliminary data.</text>
</comment>
<sequence length="867" mass="97559">MSSSSDEGEIRENGVEDPKASSLPKLERNGVDRQDRSQHSNPRSPDHGDYAPRQPLSPRGYKRPRDEERETYNRGSRRGSDPRRFRVHYEDAPPSRSRNGNDDANRPPSRGRYEDLDRPSGSRYHDSRDRPSDTGRYDDRDRDYRRAEKRPRTRSPSPHRSGKGGGNGRNGQGRGDAGRSGRAHPSDHASFTKSGAQTAKSVRDNTAFRRFPDAEAKDVSKDVAKSYQGVTDKRMAEKTSRLHIEYGFHCSPVHGQPLNWNSERQDGPKESGPDQDWEAPKPLDEEAEIERRRRRREALLEKSRASTPLLVQAVQANKHEPATEASSEAVTPQKTPRTPGSGKIDHGTVFLHLADVSDVASPAARALRSLSPDALTIADDRQLINTHGEIKIDEEDGPSAADYDPTVDMREDERRDEMRNGNVGLHGEEFSEPVAVPDVDQPMKTTEADNSDDDDFDMFAEDFDEEKLIAPRAAPKAKAPTEDPLALQGGKGGGILDDDDKDGYYKIRPSEVLNGRYQIQSTLGKGMFSGVARAVDITNKKLVAIKIMRNNDALKKGGFTEIAILQKLNSADPENKKHIVKFERSFEYKGHLCMAFENLSLNLREVLKKFGNNVGINLHATKAYAYQIFLALAHMRKCSIIHADLKPDNILVSALTPERKHGRSMLTILQVNEQRNVLKICDLGTAIDRSDAATAHNEITPYLVSRFYRAPEIILGMPYEYAIDMWSIGCTLYELYTGKILFTGDSNNQMLRAIIEIRGKMSPKLYRRGQLWQMHFDDMGNFISQERDKILGKTTVRILPVVKPTRDLRARLMVASSGMDEAETRQLNHFYDLLDRCLAINPDKRITPSEALMHPFFQEKVGASTRR</sequence>
<dbReference type="SMART" id="SM00220">
    <property type="entry name" value="S_TKc"/>
    <property type="match status" value="1"/>
</dbReference>
<dbReference type="InterPro" id="IPR008271">
    <property type="entry name" value="Ser/Thr_kinase_AS"/>
</dbReference>
<evidence type="ECO:0000256" key="4">
    <source>
        <dbReference type="ARBA" id="ARBA00022741"/>
    </source>
</evidence>
<dbReference type="GO" id="GO:0005524">
    <property type="term" value="F:ATP binding"/>
    <property type="evidence" value="ECO:0007669"/>
    <property type="project" value="UniProtKB-UniRule"/>
</dbReference>
<evidence type="ECO:0000313" key="11">
    <source>
        <dbReference type="EMBL" id="KAK7748777.1"/>
    </source>
</evidence>
<feature type="region of interest" description="Disordered" evidence="9">
    <location>
        <begin position="474"/>
        <end position="494"/>
    </location>
</feature>
<feature type="compositionally biased region" description="Polar residues" evidence="9">
    <location>
        <begin position="324"/>
        <end position="338"/>
    </location>
</feature>
<accession>A0AAN9UJP5</accession>